<dbReference type="RefSeq" id="WP_284033168.1">
    <property type="nucleotide sequence ID" value="NZ_CP126154.1"/>
</dbReference>
<evidence type="ECO:0000256" key="2">
    <source>
        <dbReference type="SAM" id="Phobius"/>
    </source>
</evidence>
<reference evidence="3 4" key="1">
    <citation type="journal article" date="2019" name="Int. J. Syst. Evol. Microbiol.">
        <title>The Global Catalogue of Microorganisms (GCM) 10K type strain sequencing project: providing services to taxonomists for standard genome sequencing and annotation.</title>
        <authorList>
            <consortium name="The Broad Institute Genomics Platform"/>
            <consortium name="The Broad Institute Genome Sequencing Center for Infectious Disease"/>
            <person name="Wu L."/>
            <person name="Ma J."/>
        </authorList>
    </citation>
    <scope>NUCLEOTIDE SEQUENCE [LARGE SCALE GENOMIC DNA]</scope>
    <source>
        <strain evidence="3 4">DT31</strain>
    </source>
</reference>
<feature type="compositionally biased region" description="Low complexity" evidence="1">
    <location>
        <begin position="36"/>
        <end position="54"/>
    </location>
</feature>
<evidence type="ECO:0000256" key="1">
    <source>
        <dbReference type="SAM" id="MobiDB-lite"/>
    </source>
</evidence>
<evidence type="ECO:0000313" key="4">
    <source>
        <dbReference type="Proteomes" id="UP001596461"/>
    </source>
</evidence>
<keyword evidence="2" id="KW-0812">Transmembrane</keyword>
<feature type="transmembrane region" description="Helical" evidence="2">
    <location>
        <begin position="554"/>
        <end position="572"/>
    </location>
</feature>
<dbReference type="AlphaFoldDB" id="A0ABD5WIP7"/>
<feature type="region of interest" description="Disordered" evidence="1">
    <location>
        <begin position="498"/>
        <end position="550"/>
    </location>
</feature>
<dbReference type="GeneID" id="81125096"/>
<feature type="compositionally biased region" description="Gly residues" evidence="1">
    <location>
        <begin position="529"/>
        <end position="545"/>
    </location>
</feature>
<evidence type="ECO:0000313" key="3">
    <source>
        <dbReference type="EMBL" id="MFC7070388.1"/>
    </source>
</evidence>
<dbReference type="Proteomes" id="UP001596461">
    <property type="component" value="Unassembled WGS sequence"/>
</dbReference>
<proteinExistence type="predicted"/>
<keyword evidence="4" id="KW-1185">Reference proteome</keyword>
<name>A0ABD5WIP7_9EURY</name>
<keyword evidence="2" id="KW-0472">Membrane</keyword>
<comment type="caution">
    <text evidence="3">The sequence shown here is derived from an EMBL/GenBank/DDBJ whole genome shotgun (WGS) entry which is preliminary data.</text>
</comment>
<gene>
    <name evidence="3" type="ORF">ACFQL9_12115</name>
</gene>
<accession>A0ABD5WIP7</accession>
<dbReference type="EMBL" id="JBHTAH010000010">
    <property type="protein sequence ID" value="MFC7070388.1"/>
    <property type="molecule type" value="Genomic_DNA"/>
</dbReference>
<dbReference type="InterPro" id="IPR047792">
    <property type="entry name" value="Hvo_1808-like"/>
</dbReference>
<organism evidence="3 4">
    <name type="scientific">Halobaculum lipolyticum</name>
    <dbReference type="NCBI Taxonomy" id="3032001"/>
    <lineage>
        <taxon>Archaea</taxon>
        <taxon>Methanobacteriati</taxon>
        <taxon>Methanobacteriota</taxon>
        <taxon>Stenosarchaea group</taxon>
        <taxon>Halobacteria</taxon>
        <taxon>Halobacteriales</taxon>
        <taxon>Haloferacaceae</taxon>
        <taxon>Halobaculum</taxon>
    </lineage>
</organism>
<keyword evidence="2" id="KW-1133">Transmembrane helix</keyword>
<feature type="compositionally biased region" description="Low complexity" evidence="1">
    <location>
        <begin position="515"/>
        <end position="528"/>
    </location>
</feature>
<feature type="region of interest" description="Disordered" evidence="1">
    <location>
        <begin position="36"/>
        <end position="71"/>
    </location>
</feature>
<protein>
    <submittedName>
        <fullName evidence="3">Hvo_1808 family surface protein</fullName>
    </submittedName>
</protein>
<dbReference type="NCBIfam" id="NF038145">
    <property type="entry name" value="Hvo_1808_fam"/>
    <property type="match status" value="1"/>
</dbReference>
<sequence length="576" mass="61315">MRRTVPSALARLCSIAFALALVSTAAAAPAFAAPSRPSIAPSAAPAVDAPADSTLARTDRPDPDNDTIGWENGYWHNESIAVDQTDGDALNDTELEAYVARSMARVEYLREAEFESTVPVSVISREEYRNLSAGGGGDDPNRTEFNRWNDQVWEGLFVIGESSGSGETIGQTTGSSVLGFYSPTRDEITIVTGTPDAPTISNATLIHELVHALQDQRYDLTNATYRGATQDGDLAIDGVVEGEANYIEDRYIQRCGAEWDCVETPQAGGGGGGGGGSPPNLGVLITLLNPYSDGPLYVAEIVEEGGWDAFEERFVDPPVSTEQVIHRTDEVPTPIAFVDESTGDWDTFPTDNPQLGQNGSDTVGEASIYAMFWYQARTYGADTIDPNGLFDDEGEYDTYNYDAEPSAGWANDRLFPYRTGDGDDAAYGYVWVTEWDTERDAREFHDTYLRMLDAHDVRETDAGYHVVPSGPFADAFYVDLDGTRVTVVNGPTVDDVRDIRPSVAPDPDATPTPAPTADDVATTVATDTGGAGDDSGVDAGAGGDTSGTTETSGAGFGVVVAAAAVAVAGLLARRRD</sequence>